<dbReference type="Gene3D" id="1.20.1250.20">
    <property type="entry name" value="MFS general substrate transporter like domains"/>
    <property type="match status" value="1"/>
</dbReference>
<organism evidence="9 10">
    <name type="scientific">Glutamicibacter halophytocola</name>
    <dbReference type="NCBI Taxonomy" id="1933880"/>
    <lineage>
        <taxon>Bacteria</taxon>
        <taxon>Bacillati</taxon>
        <taxon>Actinomycetota</taxon>
        <taxon>Actinomycetes</taxon>
        <taxon>Micrococcales</taxon>
        <taxon>Micrococcaceae</taxon>
        <taxon>Glutamicibacter</taxon>
    </lineage>
</organism>
<keyword evidence="4 7" id="KW-0812">Transmembrane</keyword>
<keyword evidence="5 7" id="KW-1133">Transmembrane helix</keyword>
<evidence type="ECO:0000256" key="4">
    <source>
        <dbReference type="ARBA" id="ARBA00022692"/>
    </source>
</evidence>
<evidence type="ECO:0000313" key="10">
    <source>
        <dbReference type="Proteomes" id="UP000320717"/>
    </source>
</evidence>
<protein>
    <submittedName>
        <fullName evidence="9">MFS transporter</fullName>
    </submittedName>
</protein>
<proteinExistence type="predicted"/>
<feature type="transmembrane region" description="Helical" evidence="7">
    <location>
        <begin position="194"/>
        <end position="213"/>
    </location>
</feature>
<keyword evidence="10" id="KW-1185">Reference proteome</keyword>
<dbReference type="InterPro" id="IPR011701">
    <property type="entry name" value="MFS"/>
</dbReference>
<accession>A0ABX5Y9E0</accession>
<evidence type="ECO:0000256" key="2">
    <source>
        <dbReference type="ARBA" id="ARBA00022448"/>
    </source>
</evidence>
<dbReference type="PANTHER" id="PTHR23517">
    <property type="entry name" value="RESISTANCE PROTEIN MDTM, PUTATIVE-RELATED-RELATED"/>
    <property type="match status" value="1"/>
</dbReference>
<evidence type="ECO:0000259" key="8">
    <source>
        <dbReference type="PROSITE" id="PS50850"/>
    </source>
</evidence>
<feature type="transmembrane region" description="Helical" evidence="7">
    <location>
        <begin position="322"/>
        <end position="341"/>
    </location>
</feature>
<feature type="transmembrane region" description="Helical" evidence="7">
    <location>
        <begin position="29"/>
        <end position="51"/>
    </location>
</feature>
<feature type="transmembrane region" description="Helical" evidence="7">
    <location>
        <begin position="146"/>
        <end position="165"/>
    </location>
</feature>
<dbReference type="PROSITE" id="PS00216">
    <property type="entry name" value="SUGAR_TRANSPORT_1"/>
    <property type="match status" value="1"/>
</dbReference>
<sequence length="380" mass="39743">MVLTGWCANQYVSLINWYQQFRDLSEVEAMLVMGSYLVGMIPALAFGGPLADRFGRKLFSLIALSSSIFGSLIMAAGALNVAGLYAGRVFSGLGMGLAMVAITSWVKVLSPGPAGATRAALCTSLGFAVGPIVSGAIVGFSAHPEIAYLVHVLTTIAWLVLLVAASEEPQIQLQEATATGSETTLENRRRFNRVVLPSAPWVFGMAATGFAVVPALSDGAGGSSLLYSTVAVAVTMGMGTIIQPFVRRYNDVRKISLLIAGLVTALAALLLMIAVSLTGSELLGVVAFIVSGSANGILLVAGLSQVLDLAGSADVGKLTGRFYMVCFVGFTFPTLFASWRLIADPELFIAILALLCLASIALVYRSRGHLPRAGLEEISS</sequence>
<feature type="transmembrane region" description="Helical" evidence="7">
    <location>
        <begin position="85"/>
        <end position="106"/>
    </location>
</feature>
<feature type="transmembrane region" description="Helical" evidence="7">
    <location>
        <begin position="257"/>
        <end position="277"/>
    </location>
</feature>
<dbReference type="SUPFAM" id="SSF103473">
    <property type="entry name" value="MFS general substrate transporter"/>
    <property type="match status" value="1"/>
</dbReference>
<dbReference type="PANTHER" id="PTHR23517:SF3">
    <property type="entry name" value="INTEGRAL MEMBRANE TRANSPORT PROTEIN"/>
    <property type="match status" value="1"/>
</dbReference>
<dbReference type="Proteomes" id="UP000320717">
    <property type="component" value="Chromosome"/>
</dbReference>
<evidence type="ECO:0000256" key="7">
    <source>
        <dbReference type="SAM" id="Phobius"/>
    </source>
</evidence>
<evidence type="ECO:0000313" key="9">
    <source>
        <dbReference type="EMBL" id="QDY66291.1"/>
    </source>
</evidence>
<gene>
    <name evidence="9" type="ORF">FQA45_08155</name>
</gene>
<dbReference type="InterPro" id="IPR036259">
    <property type="entry name" value="MFS_trans_sf"/>
</dbReference>
<feature type="domain" description="Major facilitator superfamily (MFS) profile" evidence="8">
    <location>
        <begin position="1"/>
        <end position="380"/>
    </location>
</feature>
<comment type="subcellular location">
    <subcellularLocation>
        <location evidence="1">Cell membrane</location>
        <topology evidence="1">Multi-pass membrane protein</topology>
    </subcellularLocation>
</comment>
<keyword evidence="6 7" id="KW-0472">Membrane</keyword>
<feature type="transmembrane region" description="Helical" evidence="7">
    <location>
        <begin position="283"/>
        <end position="310"/>
    </location>
</feature>
<dbReference type="InterPro" id="IPR005829">
    <property type="entry name" value="Sugar_transporter_CS"/>
</dbReference>
<dbReference type="Pfam" id="PF07690">
    <property type="entry name" value="MFS_1"/>
    <property type="match status" value="1"/>
</dbReference>
<name>A0ABX5Y9E0_9MICC</name>
<keyword evidence="3" id="KW-1003">Cell membrane</keyword>
<keyword evidence="2" id="KW-0813">Transport</keyword>
<dbReference type="InterPro" id="IPR020846">
    <property type="entry name" value="MFS_dom"/>
</dbReference>
<dbReference type="PROSITE" id="PS50850">
    <property type="entry name" value="MFS"/>
    <property type="match status" value="1"/>
</dbReference>
<evidence type="ECO:0000256" key="3">
    <source>
        <dbReference type="ARBA" id="ARBA00022475"/>
    </source>
</evidence>
<evidence type="ECO:0000256" key="1">
    <source>
        <dbReference type="ARBA" id="ARBA00004651"/>
    </source>
</evidence>
<feature type="transmembrane region" description="Helical" evidence="7">
    <location>
        <begin position="347"/>
        <end position="364"/>
    </location>
</feature>
<evidence type="ECO:0000256" key="5">
    <source>
        <dbReference type="ARBA" id="ARBA00022989"/>
    </source>
</evidence>
<feature type="transmembrane region" description="Helical" evidence="7">
    <location>
        <begin position="225"/>
        <end position="245"/>
    </location>
</feature>
<feature type="transmembrane region" description="Helical" evidence="7">
    <location>
        <begin position="118"/>
        <end position="140"/>
    </location>
</feature>
<reference evidence="9 10" key="1">
    <citation type="submission" date="2019-07" db="EMBL/GenBank/DDBJ databases">
        <title>Complete Genome Sequence of drought tolerant Plant Growth-Promoting Rhizobacterium Glutamicibacter halophytocola DR408.</title>
        <authorList>
            <person name="Nishu S.D."/>
            <person name="Lee T.K."/>
        </authorList>
    </citation>
    <scope>NUCLEOTIDE SEQUENCE [LARGE SCALE GENOMIC DNA]</scope>
    <source>
        <strain evidence="9 10">DR408</strain>
    </source>
</reference>
<evidence type="ECO:0000256" key="6">
    <source>
        <dbReference type="ARBA" id="ARBA00023136"/>
    </source>
</evidence>
<dbReference type="EMBL" id="CP042260">
    <property type="protein sequence ID" value="QDY66291.1"/>
    <property type="molecule type" value="Genomic_DNA"/>
</dbReference>
<dbReference type="InterPro" id="IPR050171">
    <property type="entry name" value="MFS_Transporters"/>
</dbReference>
<feature type="transmembrane region" description="Helical" evidence="7">
    <location>
        <begin position="58"/>
        <end position="79"/>
    </location>
</feature>